<comment type="caution">
    <text evidence="1">The sequence shown here is derived from an EMBL/GenBank/DDBJ whole genome shotgun (WGS) entry which is preliminary data.</text>
</comment>
<protein>
    <submittedName>
        <fullName evidence="1">Uncharacterized protein</fullName>
    </submittedName>
</protein>
<dbReference type="Proteomes" id="UP000597444">
    <property type="component" value="Unassembled WGS sequence"/>
</dbReference>
<gene>
    <name evidence="1" type="ORF">KSF_065880</name>
</gene>
<sequence length="154" mass="17198">MARANQDDYLVQGYAESPDGRTNWSEHQIVFAPEERVFDVCVIAAKDGYETVFSRVNVSNADLPLTGLWWCQGTTPSPNMADWSEPIRIWGPGPWKPVLRYGETDPNSMFVFCDGAYPNAAPVGIPFHFTLDCIQITRPAPDGEQGWREEGSNS</sequence>
<name>A0A8J3ITC0_9CHLR</name>
<accession>A0A8J3ITC0</accession>
<reference evidence="1" key="1">
    <citation type="submission" date="2020-10" db="EMBL/GenBank/DDBJ databases">
        <title>Taxonomic study of unclassified bacteria belonging to the class Ktedonobacteria.</title>
        <authorList>
            <person name="Yabe S."/>
            <person name="Wang C.M."/>
            <person name="Zheng Y."/>
            <person name="Sakai Y."/>
            <person name="Cavaletti L."/>
            <person name="Monciardini P."/>
            <person name="Donadio S."/>
        </authorList>
    </citation>
    <scope>NUCLEOTIDE SEQUENCE</scope>
    <source>
        <strain evidence="1">ID150040</strain>
    </source>
</reference>
<dbReference type="AlphaFoldDB" id="A0A8J3ITC0"/>
<evidence type="ECO:0000313" key="1">
    <source>
        <dbReference type="EMBL" id="GHO96540.1"/>
    </source>
</evidence>
<organism evidence="1 2">
    <name type="scientific">Reticulibacter mediterranei</name>
    <dbReference type="NCBI Taxonomy" id="2778369"/>
    <lineage>
        <taxon>Bacteria</taxon>
        <taxon>Bacillati</taxon>
        <taxon>Chloroflexota</taxon>
        <taxon>Ktedonobacteria</taxon>
        <taxon>Ktedonobacterales</taxon>
        <taxon>Reticulibacteraceae</taxon>
        <taxon>Reticulibacter</taxon>
    </lineage>
</organism>
<dbReference type="EMBL" id="BNJK01000001">
    <property type="protein sequence ID" value="GHO96540.1"/>
    <property type="molecule type" value="Genomic_DNA"/>
</dbReference>
<dbReference type="RefSeq" id="WP_220207160.1">
    <property type="nucleotide sequence ID" value="NZ_BNJK01000001.1"/>
</dbReference>
<proteinExistence type="predicted"/>
<evidence type="ECO:0000313" key="2">
    <source>
        <dbReference type="Proteomes" id="UP000597444"/>
    </source>
</evidence>
<keyword evidence="2" id="KW-1185">Reference proteome</keyword>